<evidence type="ECO:0000313" key="3">
    <source>
        <dbReference type="Proteomes" id="UP000198660"/>
    </source>
</evidence>
<dbReference type="Proteomes" id="UP000198660">
    <property type="component" value="Unassembled WGS sequence"/>
</dbReference>
<feature type="transmembrane region" description="Helical" evidence="1">
    <location>
        <begin position="32"/>
        <end position="55"/>
    </location>
</feature>
<feature type="transmembrane region" description="Helical" evidence="1">
    <location>
        <begin position="96"/>
        <end position="115"/>
    </location>
</feature>
<evidence type="ECO:0000256" key="1">
    <source>
        <dbReference type="SAM" id="Phobius"/>
    </source>
</evidence>
<accession>A0A1I6TSL6</accession>
<keyword evidence="1" id="KW-0812">Transmembrane</keyword>
<gene>
    <name evidence="2" type="ORF">SAMN05444972_11129</name>
</gene>
<dbReference type="EMBL" id="FPAA01000011">
    <property type="protein sequence ID" value="SFS92068.1"/>
    <property type="molecule type" value="Genomic_DNA"/>
</dbReference>
<sequence length="132" mass="15179">MNIIGRKVITSIICSLVFLTLSILLHNDVQSSILFCINLVLPIYLIYGSGVSYFAEHYTNNHLLYTFFLCWIGALAFPPIVLILTGQLDIEFLYPYGHYSIYLIALIFSSSYWLIDRLLWVFPSRGTKELDC</sequence>
<feature type="transmembrane region" description="Helical" evidence="1">
    <location>
        <begin position="7"/>
        <end position="26"/>
    </location>
</feature>
<protein>
    <submittedName>
        <fullName evidence="2">Uncharacterized protein</fullName>
    </submittedName>
</protein>
<keyword evidence="1" id="KW-1133">Transmembrane helix</keyword>
<name>A0A1I6TSL6_9BACL</name>
<feature type="transmembrane region" description="Helical" evidence="1">
    <location>
        <begin position="62"/>
        <end position="84"/>
    </location>
</feature>
<dbReference type="AlphaFoldDB" id="A0A1I6TSL6"/>
<reference evidence="3" key="1">
    <citation type="submission" date="2016-10" db="EMBL/GenBank/DDBJ databases">
        <authorList>
            <person name="Varghese N."/>
            <person name="Submissions S."/>
        </authorList>
    </citation>
    <scope>NUCLEOTIDE SEQUENCE [LARGE SCALE GENOMIC DNA]</scope>
    <source>
        <strain evidence="3">DSM 45789</strain>
    </source>
</reference>
<evidence type="ECO:0000313" key="2">
    <source>
        <dbReference type="EMBL" id="SFS92068.1"/>
    </source>
</evidence>
<keyword evidence="3" id="KW-1185">Reference proteome</keyword>
<proteinExistence type="predicted"/>
<keyword evidence="1" id="KW-0472">Membrane</keyword>
<organism evidence="2 3">
    <name type="scientific">Marininema halotolerans</name>
    <dbReference type="NCBI Taxonomy" id="1155944"/>
    <lineage>
        <taxon>Bacteria</taxon>
        <taxon>Bacillati</taxon>
        <taxon>Bacillota</taxon>
        <taxon>Bacilli</taxon>
        <taxon>Bacillales</taxon>
        <taxon>Thermoactinomycetaceae</taxon>
        <taxon>Marininema</taxon>
    </lineage>
</organism>